<gene>
    <name evidence="8" type="ORF">D3H35_17000</name>
</gene>
<feature type="transmembrane region" description="Helical" evidence="6">
    <location>
        <begin position="625"/>
        <end position="647"/>
    </location>
</feature>
<accession>A0A398CGS0</accession>
<feature type="transmembrane region" description="Helical" evidence="6">
    <location>
        <begin position="274"/>
        <end position="297"/>
    </location>
</feature>
<dbReference type="OrthoDB" id="7051771at2"/>
<keyword evidence="2" id="KW-1003">Cell membrane</keyword>
<evidence type="ECO:0000313" key="9">
    <source>
        <dbReference type="Proteomes" id="UP000266340"/>
    </source>
</evidence>
<evidence type="ECO:0000256" key="4">
    <source>
        <dbReference type="ARBA" id="ARBA00022989"/>
    </source>
</evidence>
<name>A0A398CGS0_9BACL</name>
<feature type="transmembrane region" description="Helical" evidence="6">
    <location>
        <begin position="563"/>
        <end position="580"/>
    </location>
</feature>
<feature type="transmembrane region" description="Helical" evidence="6">
    <location>
        <begin position="704"/>
        <end position="728"/>
    </location>
</feature>
<dbReference type="EMBL" id="QXJM01000039">
    <property type="protein sequence ID" value="RIE02406.1"/>
    <property type="molecule type" value="Genomic_DNA"/>
</dbReference>
<proteinExistence type="predicted"/>
<evidence type="ECO:0000256" key="5">
    <source>
        <dbReference type="ARBA" id="ARBA00023136"/>
    </source>
</evidence>
<dbReference type="Pfam" id="PF03176">
    <property type="entry name" value="MMPL"/>
    <property type="match status" value="2"/>
</dbReference>
<dbReference type="InterPro" id="IPR004869">
    <property type="entry name" value="MMPL_dom"/>
</dbReference>
<keyword evidence="9" id="KW-1185">Reference proteome</keyword>
<sequence>MFKALGSLAAKYPRIVVSIWIAILLGSVFLSPKLEQQLSISAFNNMNSESTDARADIKTQFNDQSPQKLILLVESGDIRPSDPAFKQYILSLENEMKNNPAVSTIESAFSSDNPALLIADTNAAIINVNMTSDDSTTMRYVEVIKRDIIPKLPDSNDFTVQITGAPGIAYDLNTIGKQNVTKVESIALPIVFLLLVLVFRSLVAAFIPLIIGIFTILVATAGSYLVAVNMPLYILITNIITMLGLGVAIDYALFVTQRFREELSIHSDKRVAAVNAIGTTGRSVFFAGITVAISLSSLLVPNSMLARSIAVGGILVTVVSLLLALTLLPAMLVLLGKKIDLLKIKLPNLKKQAANPNAFVKKLMTYPIRFLLIGIVLTGLFAPSVFDIEIHEPAGAYTELPKSSEARQAMEKIVDHAGVGNIFPIQVLIRNEDRTMYEKESLAELERISRSIGQLDHVENVISLTTVNSASAATTDQLYDLYIQRDGFPSDAQQQLQTLVSKDERASIVYVIPEASPGSPETRELVHRLRDDLSKLMSPGYTMDVTGDTAIGLDFDAQFIRNIPMILAISIFLTFVLLLITFRSVILPIKAIVLNLFVTVNTLGFLVLMFQYAHIPGTHEAALNINTPVIVFALLFGLSIDYQVMLVSRIKEHYDKSGNNEAAIVHGYSKTSGMINGAAAIMITVFGAFYFADLQIVREIGVGLALAIFIDAVIVRTIVVPTSMKLLGRLNWWFPKFRQGQKQAQLLGTTPPE</sequence>
<evidence type="ECO:0000313" key="8">
    <source>
        <dbReference type="EMBL" id="RIE02406.1"/>
    </source>
</evidence>
<dbReference type="Proteomes" id="UP000266340">
    <property type="component" value="Unassembled WGS sequence"/>
</dbReference>
<feature type="transmembrane region" description="Helical" evidence="6">
    <location>
        <begin position="592"/>
        <end position="613"/>
    </location>
</feature>
<feature type="domain" description="Membrane transport protein MMPL" evidence="7">
    <location>
        <begin position="402"/>
        <end position="739"/>
    </location>
</feature>
<comment type="subcellular location">
    <subcellularLocation>
        <location evidence="1">Cell membrane</location>
        <topology evidence="1">Multi-pass membrane protein</topology>
    </subcellularLocation>
</comment>
<feature type="transmembrane region" description="Helical" evidence="6">
    <location>
        <begin position="674"/>
        <end position="692"/>
    </location>
</feature>
<protein>
    <submittedName>
        <fullName evidence="8">MMPL family transporter</fullName>
    </submittedName>
</protein>
<comment type="caution">
    <text evidence="8">The sequence shown here is derived from an EMBL/GenBank/DDBJ whole genome shotgun (WGS) entry which is preliminary data.</text>
</comment>
<dbReference type="Gene3D" id="1.20.1640.10">
    <property type="entry name" value="Multidrug efflux transporter AcrB transmembrane domain"/>
    <property type="match status" value="2"/>
</dbReference>
<feature type="transmembrane region" description="Helical" evidence="6">
    <location>
        <begin position="186"/>
        <end position="219"/>
    </location>
</feature>
<reference evidence="8 9" key="1">
    <citation type="submission" date="2018-09" db="EMBL/GenBank/DDBJ databases">
        <title>Cohnella cavernae sp. nov., isolated from a karst cave.</title>
        <authorList>
            <person name="Zhu H."/>
        </authorList>
    </citation>
    <scope>NUCLEOTIDE SEQUENCE [LARGE SCALE GENOMIC DNA]</scope>
    <source>
        <strain evidence="8 9">K2E09-144</strain>
    </source>
</reference>
<feature type="transmembrane region" description="Helical" evidence="6">
    <location>
        <begin position="231"/>
        <end position="253"/>
    </location>
</feature>
<organism evidence="8 9">
    <name type="scientific">Cohnella faecalis</name>
    <dbReference type="NCBI Taxonomy" id="2315694"/>
    <lineage>
        <taxon>Bacteria</taxon>
        <taxon>Bacillati</taxon>
        <taxon>Bacillota</taxon>
        <taxon>Bacilli</taxon>
        <taxon>Bacillales</taxon>
        <taxon>Paenibacillaceae</taxon>
        <taxon>Cohnella</taxon>
    </lineage>
</organism>
<evidence type="ECO:0000256" key="2">
    <source>
        <dbReference type="ARBA" id="ARBA00022475"/>
    </source>
</evidence>
<evidence type="ECO:0000256" key="1">
    <source>
        <dbReference type="ARBA" id="ARBA00004651"/>
    </source>
</evidence>
<evidence type="ECO:0000256" key="6">
    <source>
        <dbReference type="SAM" id="Phobius"/>
    </source>
</evidence>
<dbReference type="AlphaFoldDB" id="A0A398CGS0"/>
<dbReference type="PANTHER" id="PTHR33406:SF13">
    <property type="entry name" value="MEMBRANE PROTEIN YDFJ"/>
    <property type="match status" value="1"/>
</dbReference>
<feature type="domain" description="Membrane transport protein MMPL" evidence="7">
    <location>
        <begin position="46"/>
        <end position="339"/>
    </location>
</feature>
<dbReference type="SUPFAM" id="SSF82866">
    <property type="entry name" value="Multidrug efflux transporter AcrB transmembrane domain"/>
    <property type="match status" value="2"/>
</dbReference>
<dbReference type="RefSeq" id="WP_119150444.1">
    <property type="nucleotide sequence ID" value="NZ_JBHSOV010000048.1"/>
</dbReference>
<dbReference type="PANTHER" id="PTHR33406">
    <property type="entry name" value="MEMBRANE PROTEIN MJ1562-RELATED"/>
    <property type="match status" value="1"/>
</dbReference>
<evidence type="ECO:0000256" key="3">
    <source>
        <dbReference type="ARBA" id="ARBA00022692"/>
    </source>
</evidence>
<keyword evidence="5 6" id="KW-0472">Membrane</keyword>
<dbReference type="GO" id="GO:0005886">
    <property type="term" value="C:plasma membrane"/>
    <property type="evidence" value="ECO:0007669"/>
    <property type="project" value="UniProtKB-SubCell"/>
</dbReference>
<dbReference type="InterPro" id="IPR050545">
    <property type="entry name" value="Mycobact_MmpL"/>
</dbReference>
<keyword evidence="3 6" id="KW-0812">Transmembrane</keyword>
<feature type="transmembrane region" description="Helical" evidence="6">
    <location>
        <begin position="309"/>
        <end position="335"/>
    </location>
</feature>
<keyword evidence="4 6" id="KW-1133">Transmembrane helix</keyword>
<feature type="transmembrane region" description="Helical" evidence="6">
    <location>
        <begin position="368"/>
        <end position="386"/>
    </location>
</feature>
<feature type="transmembrane region" description="Helical" evidence="6">
    <location>
        <begin position="12"/>
        <end position="30"/>
    </location>
</feature>
<evidence type="ECO:0000259" key="7">
    <source>
        <dbReference type="Pfam" id="PF03176"/>
    </source>
</evidence>